<dbReference type="InterPro" id="IPR030673">
    <property type="entry name" value="PyroPPase_GppA_Ppx"/>
</dbReference>
<dbReference type="PIRSF" id="PIRSF001267">
    <property type="entry name" value="Pyrophosphatase_GppA_Ppx"/>
    <property type="match status" value="1"/>
</dbReference>
<evidence type="ECO:0000313" key="5">
    <source>
        <dbReference type="Proteomes" id="UP000229757"/>
    </source>
</evidence>
<dbReference type="PANTHER" id="PTHR30005:SF14">
    <property type="entry name" value="EXOPOLYPHOSPHATASE"/>
    <property type="match status" value="1"/>
</dbReference>
<dbReference type="Proteomes" id="UP000229757">
    <property type="component" value="Chromosome"/>
</dbReference>
<evidence type="ECO:0000259" key="3">
    <source>
        <dbReference type="Pfam" id="PF21447"/>
    </source>
</evidence>
<proteinExistence type="predicted"/>
<dbReference type="InterPro" id="IPR050273">
    <property type="entry name" value="GppA/Ppx_hydrolase"/>
</dbReference>
<dbReference type="Pfam" id="PF02541">
    <property type="entry name" value="Ppx-GppA"/>
    <property type="match status" value="1"/>
</dbReference>
<sequence>MLKISGFWRNRDEEFAAIDLGSNSFHMIIAKVSNGQLTIIDRLKESVLLGYGLDEDNALDDISQQRALDCLGRFQQRIAHLPSARVRAVGTRTLRLAVNAAPFLVRAEQTLGVGIHIVSGAEEARLVYQGVAFGIEDDHLTRLVIDIGGGSTELIVGQDFMPSTLESLGMGCVSITKRFFAHGEINKAAIKAAEIYCLQKIEPFENMFRQQTWQRAIGCSGTIKTIASILDQKSGHPAITPDGLKWLIKHCLEAKTIEALNLPGLSNDRKPVFMGGLIVLRACMQALKLNTLEASPWALREGVLFDLLGYDSISDMRERSVTELAKRFHTDAIHAQRTQRIALQLFKQVQAKMALDDRWLDYLSWACLLQEVGLDINHDQFHVHGGYIIEHSHLAGFGYDEQNRLAYLVRNQRKKPDWSILDKLPKEDVAAFVVVLQIFRLACILTRARNEFQDIGWSISVEHGALVFNAPPAWWEAQPLAAAGLAAEANLMKKGPGALTLTHPIGLSD</sequence>
<dbReference type="OrthoDB" id="9793035at2"/>
<dbReference type="RefSeq" id="WP_100255817.1">
    <property type="nucleotide sequence ID" value="NZ_CP011797.1"/>
</dbReference>
<name>A0A2K8KMN8_9GAMM</name>
<gene>
    <name evidence="4" type="ORF">REIFOR_00232</name>
</gene>
<reference evidence="4 5" key="1">
    <citation type="journal article" date="2017" name="Environ. Microbiol.">
        <title>Genomic and physiological analyses of 'Reinekea forsetii' reveal a versatile opportunistic lifestyle during spring algae blooms.</title>
        <authorList>
            <person name="Avci B."/>
            <person name="Hahnke R.L."/>
            <person name="Chafee M."/>
            <person name="Fischer T."/>
            <person name="Gruber-Vodicka H."/>
            <person name="Tegetmeyer H.E."/>
            <person name="Harder J."/>
            <person name="Fuchs B.M."/>
            <person name="Amann R.I."/>
            <person name="Teeling H."/>
        </authorList>
    </citation>
    <scope>NUCLEOTIDE SEQUENCE [LARGE SCALE GENOMIC DNA]</scope>
    <source>
        <strain evidence="4 5">Hel1_31_D35</strain>
    </source>
</reference>
<dbReference type="GO" id="GO:0004309">
    <property type="term" value="F:exopolyphosphatase activity"/>
    <property type="evidence" value="ECO:0007669"/>
    <property type="project" value="UniProtKB-EC"/>
</dbReference>
<dbReference type="EMBL" id="CP011797">
    <property type="protein sequence ID" value="ATX75409.1"/>
    <property type="molecule type" value="Genomic_DNA"/>
</dbReference>
<protein>
    <submittedName>
        <fullName evidence="4">Exopolyphosphatase</fullName>
        <ecNumber evidence="4">3.6.1.11</ecNumber>
    </submittedName>
</protein>
<dbReference type="Pfam" id="PF21447">
    <property type="entry name" value="Ppx-GppA_III"/>
    <property type="match status" value="1"/>
</dbReference>
<keyword evidence="5" id="KW-1185">Reference proteome</keyword>
<dbReference type="AlphaFoldDB" id="A0A2K8KMN8"/>
<dbReference type="FunFam" id="3.30.420.40:FF:000023">
    <property type="entry name" value="Guanosine-5'-triphosphate,3'-diphosphate pyrophosphatase"/>
    <property type="match status" value="1"/>
</dbReference>
<dbReference type="InterPro" id="IPR043129">
    <property type="entry name" value="ATPase_NBD"/>
</dbReference>
<dbReference type="EC" id="3.6.1.11" evidence="4"/>
<dbReference type="InterPro" id="IPR048950">
    <property type="entry name" value="Ppx_GppA_C"/>
</dbReference>
<organism evidence="4 5">
    <name type="scientific">Reinekea forsetii</name>
    <dbReference type="NCBI Taxonomy" id="1336806"/>
    <lineage>
        <taxon>Bacteria</taxon>
        <taxon>Pseudomonadati</taxon>
        <taxon>Pseudomonadota</taxon>
        <taxon>Gammaproteobacteria</taxon>
        <taxon>Oceanospirillales</taxon>
        <taxon>Saccharospirillaceae</taxon>
        <taxon>Reinekea</taxon>
    </lineage>
</organism>
<dbReference type="KEGG" id="rfo:REIFOR_00232"/>
<dbReference type="InterPro" id="IPR003695">
    <property type="entry name" value="Ppx_GppA_N"/>
</dbReference>
<evidence type="ECO:0000256" key="1">
    <source>
        <dbReference type="ARBA" id="ARBA00022801"/>
    </source>
</evidence>
<evidence type="ECO:0000259" key="2">
    <source>
        <dbReference type="Pfam" id="PF02541"/>
    </source>
</evidence>
<dbReference type="Gene3D" id="3.30.420.150">
    <property type="entry name" value="Exopolyphosphatase. Domain 2"/>
    <property type="match status" value="1"/>
</dbReference>
<dbReference type="SUPFAM" id="SSF109604">
    <property type="entry name" value="HD-domain/PDEase-like"/>
    <property type="match status" value="1"/>
</dbReference>
<feature type="domain" description="Ppx/GppA phosphatase C-terminal" evidence="3">
    <location>
        <begin position="317"/>
        <end position="488"/>
    </location>
</feature>
<accession>A0A2K8KMN8</accession>
<dbReference type="GO" id="GO:0006798">
    <property type="term" value="P:polyphosphate catabolic process"/>
    <property type="evidence" value="ECO:0007669"/>
    <property type="project" value="TreeGrafter"/>
</dbReference>
<dbReference type="CDD" id="cd24053">
    <property type="entry name" value="ASKHA_NBD_EcPPX-GppA-like"/>
    <property type="match status" value="1"/>
</dbReference>
<dbReference type="SUPFAM" id="SSF53067">
    <property type="entry name" value="Actin-like ATPase domain"/>
    <property type="match status" value="2"/>
</dbReference>
<dbReference type="Gene3D" id="3.30.420.40">
    <property type="match status" value="1"/>
</dbReference>
<dbReference type="PANTHER" id="PTHR30005">
    <property type="entry name" value="EXOPOLYPHOSPHATASE"/>
    <property type="match status" value="1"/>
</dbReference>
<evidence type="ECO:0000313" key="4">
    <source>
        <dbReference type="EMBL" id="ATX75409.1"/>
    </source>
</evidence>
<dbReference type="Gene3D" id="1.10.3210.10">
    <property type="entry name" value="Hypothetical protein af1432"/>
    <property type="match status" value="1"/>
</dbReference>
<feature type="domain" description="Ppx/GppA phosphatase N-terminal" evidence="2">
    <location>
        <begin position="28"/>
        <end position="309"/>
    </location>
</feature>
<keyword evidence="1 4" id="KW-0378">Hydrolase</keyword>